<dbReference type="AlphaFoldDB" id="A0A0K9NM09"/>
<dbReference type="InterPro" id="IPR011990">
    <property type="entry name" value="TPR-like_helical_dom_sf"/>
</dbReference>
<accession>A0A0K9NM09</accession>
<evidence type="ECO:0000256" key="2">
    <source>
        <dbReference type="PROSITE-ProRule" id="PRU00708"/>
    </source>
</evidence>
<dbReference type="OrthoDB" id="185373at2759"/>
<feature type="repeat" description="PPR" evidence="2">
    <location>
        <begin position="471"/>
        <end position="505"/>
    </location>
</feature>
<dbReference type="InterPro" id="IPR046960">
    <property type="entry name" value="PPR_At4g14850-like_plant"/>
</dbReference>
<feature type="repeat" description="PPR" evidence="2">
    <location>
        <begin position="171"/>
        <end position="205"/>
    </location>
</feature>
<evidence type="ECO:0000313" key="3">
    <source>
        <dbReference type="EMBL" id="KMZ57824.1"/>
    </source>
</evidence>
<dbReference type="PANTHER" id="PTHR24015">
    <property type="entry name" value="OS07G0578800 PROTEIN-RELATED"/>
    <property type="match status" value="1"/>
</dbReference>
<dbReference type="GO" id="GO:0003723">
    <property type="term" value="F:RNA binding"/>
    <property type="evidence" value="ECO:0000318"/>
    <property type="project" value="GO_Central"/>
</dbReference>
<evidence type="ECO:0008006" key="5">
    <source>
        <dbReference type="Google" id="ProtNLM"/>
    </source>
</evidence>
<feature type="repeat" description="PPR" evidence="2">
    <location>
        <begin position="273"/>
        <end position="307"/>
    </location>
</feature>
<dbReference type="GO" id="GO:0009451">
    <property type="term" value="P:RNA modification"/>
    <property type="evidence" value="ECO:0000318"/>
    <property type="project" value="GO_Central"/>
</dbReference>
<dbReference type="Pfam" id="PF13041">
    <property type="entry name" value="PPR_2"/>
    <property type="match status" value="3"/>
</dbReference>
<feature type="repeat" description="PPR" evidence="2">
    <location>
        <begin position="35"/>
        <end position="69"/>
    </location>
</feature>
<dbReference type="FunFam" id="1.25.40.10:FF:001093">
    <property type="entry name" value="Pentatricopeptide repeat-containing protein At2g34400"/>
    <property type="match status" value="1"/>
</dbReference>
<dbReference type="FunFam" id="1.25.40.10:FF:000285">
    <property type="entry name" value="Pentatricopeptide repeat-containing protein, chloroplastic"/>
    <property type="match status" value="1"/>
</dbReference>
<sequence length="649" mass="71848">MAFFRHLRAIGNARCNAKGKILHAKMETKGLLLYDIYTYNNLIQMYVKCRNIEDARRLFDRMPMKNVVSFTTLMSGYLKLKFPEETLDCFRSMVSGRYNDCASLPNHLTLVTVVSACTVIGAAKAGKEIHGWVVKAGSMVCAVNNSLVNFYAKCGLLSTARRVFDRITCPNVVSFGSILSGYSQSGRYGEALHLFRDAMNADVDINEFLLAGALGACSSLGDSSSFNGKQVHCVATKIGFINDKYVEAGLVDLYLKRRELISAHMVAETTVSNVVSWTMLIGGFAQEGDPKTALNIFSKMLVRGNEINELTFSSAMIACSKSADIIGGEQIRSVIVKSGHEASTVNVIIDFYAKCGAMEESAKVFEEMHKVRDQVSWNTLIAGYIAHKNSESAVEVIRRMSFRPDHYTYSSILSLCGDFPAPSWGVETHAHMLKHGYEDHVFVGSSLVDMYAKCGRPETARRVFERISVKNVVSWNSMLVGYAQHGLATEALEIFHAMRSHCIKPNSSTFVGVLSACAHKGLVEEGIAYFNSMSIDHSLVPCIEHYTCMVDLLSRAGHINRAYDVIKSMPVQPNEVIWRSFLSGCRTHGDVEMGIHAAKWILKLRPNDASTVTLLSGVLAESEMWDQKAQLRNSMIGSQKKVSGRSWIE</sequence>
<organism evidence="3 4">
    <name type="scientific">Zostera marina</name>
    <name type="common">Eelgrass</name>
    <dbReference type="NCBI Taxonomy" id="29655"/>
    <lineage>
        <taxon>Eukaryota</taxon>
        <taxon>Viridiplantae</taxon>
        <taxon>Streptophyta</taxon>
        <taxon>Embryophyta</taxon>
        <taxon>Tracheophyta</taxon>
        <taxon>Spermatophyta</taxon>
        <taxon>Magnoliopsida</taxon>
        <taxon>Liliopsida</taxon>
        <taxon>Zosteraceae</taxon>
        <taxon>Zostera</taxon>
    </lineage>
</organism>
<dbReference type="OMA" id="CKANRDF"/>
<dbReference type="PANTHER" id="PTHR24015:SF1885">
    <property type="entry name" value="PENTACOTRIPEPTIDE-REPEAT REGION OF PRORP DOMAIN-CONTAINING PROTEIN"/>
    <property type="match status" value="1"/>
</dbReference>
<dbReference type="PROSITE" id="PS51375">
    <property type="entry name" value="PPR"/>
    <property type="match status" value="5"/>
</dbReference>
<dbReference type="Pfam" id="PF20431">
    <property type="entry name" value="E_motif"/>
    <property type="match status" value="1"/>
</dbReference>
<keyword evidence="1" id="KW-0677">Repeat</keyword>
<dbReference type="EMBL" id="LFYR01002015">
    <property type="protein sequence ID" value="KMZ57824.1"/>
    <property type="molecule type" value="Genomic_DNA"/>
</dbReference>
<evidence type="ECO:0000313" key="4">
    <source>
        <dbReference type="Proteomes" id="UP000036987"/>
    </source>
</evidence>
<keyword evidence="4" id="KW-1185">Reference proteome</keyword>
<gene>
    <name evidence="3" type="ORF">ZOSMA_81G00420</name>
</gene>
<dbReference type="Pfam" id="PF01535">
    <property type="entry name" value="PPR"/>
    <property type="match status" value="6"/>
</dbReference>
<dbReference type="Gene3D" id="1.25.40.10">
    <property type="entry name" value="Tetratricopeptide repeat domain"/>
    <property type="match status" value="5"/>
</dbReference>
<dbReference type="InterPro" id="IPR002885">
    <property type="entry name" value="PPR_rpt"/>
</dbReference>
<proteinExistence type="predicted"/>
<dbReference type="NCBIfam" id="TIGR00756">
    <property type="entry name" value="PPR"/>
    <property type="match status" value="6"/>
</dbReference>
<comment type="caution">
    <text evidence="3">The sequence shown here is derived from an EMBL/GenBank/DDBJ whole genome shotgun (WGS) entry which is preliminary data.</text>
</comment>
<dbReference type="Proteomes" id="UP000036987">
    <property type="component" value="Unassembled WGS sequence"/>
</dbReference>
<dbReference type="InterPro" id="IPR046848">
    <property type="entry name" value="E_motif"/>
</dbReference>
<feature type="repeat" description="PPR" evidence="2">
    <location>
        <begin position="373"/>
        <end position="403"/>
    </location>
</feature>
<reference evidence="4" key="1">
    <citation type="journal article" date="2016" name="Nature">
        <title>The genome of the seagrass Zostera marina reveals angiosperm adaptation to the sea.</title>
        <authorList>
            <person name="Olsen J.L."/>
            <person name="Rouze P."/>
            <person name="Verhelst B."/>
            <person name="Lin Y.-C."/>
            <person name="Bayer T."/>
            <person name="Collen J."/>
            <person name="Dattolo E."/>
            <person name="De Paoli E."/>
            <person name="Dittami S."/>
            <person name="Maumus F."/>
            <person name="Michel G."/>
            <person name="Kersting A."/>
            <person name="Lauritano C."/>
            <person name="Lohaus R."/>
            <person name="Toepel M."/>
            <person name="Tonon T."/>
            <person name="Vanneste K."/>
            <person name="Amirebrahimi M."/>
            <person name="Brakel J."/>
            <person name="Bostroem C."/>
            <person name="Chovatia M."/>
            <person name="Grimwood J."/>
            <person name="Jenkins J.W."/>
            <person name="Jueterbock A."/>
            <person name="Mraz A."/>
            <person name="Stam W.T."/>
            <person name="Tice H."/>
            <person name="Bornberg-Bauer E."/>
            <person name="Green P.J."/>
            <person name="Pearson G.A."/>
            <person name="Procaccini G."/>
            <person name="Duarte C.M."/>
            <person name="Schmutz J."/>
            <person name="Reusch T.B.H."/>
            <person name="Van de Peer Y."/>
        </authorList>
    </citation>
    <scope>NUCLEOTIDE SEQUENCE [LARGE SCALE GENOMIC DNA]</scope>
    <source>
        <strain evidence="4">cv. Finnish</strain>
    </source>
</reference>
<protein>
    <recommendedName>
        <fullName evidence="5">Pentatricopeptide repeat-containing protein</fullName>
    </recommendedName>
</protein>
<evidence type="ECO:0000256" key="1">
    <source>
        <dbReference type="ARBA" id="ARBA00022737"/>
    </source>
</evidence>
<name>A0A0K9NM09_ZOSMR</name>